<keyword evidence="1" id="KW-0175">Coiled coil</keyword>
<proteinExistence type="predicted"/>
<feature type="coiled-coil region" evidence="1">
    <location>
        <begin position="150"/>
        <end position="184"/>
    </location>
</feature>
<name>A0A3B0R0G6_9ZZZZ</name>
<gene>
    <name evidence="2" type="ORF">MNBD_BACTEROID02-481</name>
</gene>
<organism evidence="2">
    <name type="scientific">hydrothermal vent metagenome</name>
    <dbReference type="NCBI Taxonomy" id="652676"/>
    <lineage>
        <taxon>unclassified sequences</taxon>
        <taxon>metagenomes</taxon>
        <taxon>ecological metagenomes</taxon>
    </lineage>
</organism>
<sequence length="281" mass="32210">MKIKCIFTLITLFIVTSTFSQINLNDYKYVIVPNKFDFLKSNNQYQLNSLTKFLFKKYGFTVLMEEDAYPVDLASNYCLALKSNVLESGGMFKTKLKIELRNCNNEIVFTSDIGETREKEFKKAYALALRSAFKSFETLSYNYQPNKSVIAKSKKTNKSSTQEIEKLKEEIKTLKNENSSTAIVVTSIKKEKPKADEISEVKTQESQPIKASNVLYAQEIDNGFQIVNSTPKIVMILLTTPLQNIFIVRGRDAIVYKEDGFWFISENKDNSTTTKTLEIKF</sequence>
<accession>A0A3B0R0G6</accession>
<dbReference type="AlphaFoldDB" id="A0A3B0R0G6"/>
<reference evidence="2" key="1">
    <citation type="submission" date="2018-06" db="EMBL/GenBank/DDBJ databases">
        <authorList>
            <person name="Zhirakovskaya E."/>
        </authorList>
    </citation>
    <scope>NUCLEOTIDE SEQUENCE</scope>
</reference>
<dbReference type="EMBL" id="UOEB01000031">
    <property type="protein sequence ID" value="VAV82726.1"/>
    <property type="molecule type" value="Genomic_DNA"/>
</dbReference>
<evidence type="ECO:0000256" key="1">
    <source>
        <dbReference type="SAM" id="Coils"/>
    </source>
</evidence>
<evidence type="ECO:0000313" key="2">
    <source>
        <dbReference type="EMBL" id="VAV82726.1"/>
    </source>
</evidence>
<protein>
    <submittedName>
        <fullName evidence="2">Uncharacterized protein</fullName>
    </submittedName>
</protein>